<accession>A0ABR6YF90</accession>
<dbReference type="EMBL" id="JACOGA010000016">
    <property type="protein sequence ID" value="MBC3875212.1"/>
    <property type="molecule type" value="Genomic_DNA"/>
</dbReference>
<dbReference type="Pfam" id="PF01063">
    <property type="entry name" value="Aminotran_4"/>
    <property type="match status" value="1"/>
</dbReference>
<dbReference type="Gene3D" id="3.30.470.10">
    <property type="match status" value="1"/>
</dbReference>
<dbReference type="PRINTS" id="PR00095">
    <property type="entry name" value="ANTSNTHASEI"/>
</dbReference>
<name>A0ABR6YF90_9BURK</name>
<dbReference type="Pfam" id="PF00425">
    <property type="entry name" value="Chorismate_bind"/>
    <property type="match status" value="1"/>
</dbReference>
<evidence type="ECO:0000313" key="2">
    <source>
        <dbReference type="EMBL" id="MBC3875212.1"/>
    </source>
</evidence>
<dbReference type="GO" id="GO:0046820">
    <property type="term" value="F:4-amino-4-deoxychorismate synthase activity"/>
    <property type="evidence" value="ECO:0007669"/>
    <property type="project" value="UniProtKB-EC"/>
</dbReference>
<dbReference type="Gene3D" id="3.20.10.10">
    <property type="entry name" value="D-amino Acid Aminotransferase, subunit A, domain 2"/>
    <property type="match status" value="1"/>
</dbReference>
<dbReference type="InterPro" id="IPR043132">
    <property type="entry name" value="BCAT-like_C"/>
</dbReference>
<dbReference type="InterPro" id="IPR043131">
    <property type="entry name" value="BCAT-like_N"/>
</dbReference>
<proteinExistence type="predicted"/>
<dbReference type="InterPro" id="IPR015890">
    <property type="entry name" value="Chorismate_C"/>
</dbReference>
<dbReference type="PANTHER" id="PTHR11236:SF50">
    <property type="entry name" value="AMINODEOXYCHORISMATE SYNTHASE COMPONENT 1"/>
    <property type="match status" value="1"/>
</dbReference>
<dbReference type="Gene3D" id="3.60.120.10">
    <property type="entry name" value="Anthranilate synthase"/>
    <property type="match status" value="1"/>
</dbReference>
<gene>
    <name evidence="2" type="primary">pabB</name>
    <name evidence="2" type="ORF">H8K55_16615</name>
</gene>
<comment type="caution">
    <text evidence="2">The sequence shown here is derived from an EMBL/GenBank/DDBJ whole genome shotgun (WGS) entry which is preliminary data.</text>
</comment>
<reference evidence="2 3" key="1">
    <citation type="submission" date="2020-08" db="EMBL/GenBank/DDBJ databases">
        <title>Novel species isolated from subtropical streams in China.</title>
        <authorList>
            <person name="Lu H."/>
        </authorList>
    </citation>
    <scope>NUCLEOTIDE SEQUENCE [LARGE SCALE GENOMIC DNA]</scope>
    <source>
        <strain evidence="2 3">LX15W</strain>
    </source>
</reference>
<dbReference type="RefSeq" id="WP_186943184.1">
    <property type="nucleotide sequence ID" value="NZ_JACOGA010000016.1"/>
</dbReference>
<dbReference type="NCBIfam" id="TIGR00553">
    <property type="entry name" value="pabB"/>
    <property type="match status" value="1"/>
</dbReference>
<sequence length="626" mass="69459">MSASSLLLSNPDSANLCFALLDDAQSDVAQSRFYSDLIDTLSSSSAETWPAMWQQAEQALSNGYYVLAVLSYESGAQLHAITAREQAETNQTISQLLVFRDCQHWSRQQVAERLTQACTNEVAGIRQLRANVDQAEFTQAINQIRAYIAAGDTYQVNYTYRLHFSTYGTALALYRALRKRQPVPFAAFISLPDGRAILSLSPELFIRHQAGQLLAKPMKGTAAASGDAVQDQQRAQQLSHDPKNRAENLMIVDLLRNDLGRIAQTGTVKVPALFEVQSFTSVLQMTSTITAQLRSDLRLDAVMSALFPCGSITGAPKHRTMEIIREIETEDRGIYTGAIGWFDPPATPQSVADFCLSVPIRTLTLQAPDANACRVGVMGVGAGIVYDSQPDEEFAECQLKAKFLTGMQPDFELFETMYTKHDIGYRHLERHLARLQASAAFFEFKCEPERILLELQNYQQHFAVGKEYRLKLSLKSNGDIAIQHAELRPLEQPVRIFISAETCTTAPVFLAHKSTHRAQYDQAWQDAEKHGGFDSLFCNTAGKITEGGRSNVFVKIRGNWYTPPLNDGVLPGIMRSVLLEDAQLQAIEKSLTLNDLQQADEILVCNALRGVLKATLVLPTLMSEPT</sequence>
<keyword evidence="2" id="KW-0032">Aminotransferase</keyword>
<dbReference type="InterPro" id="IPR005802">
    <property type="entry name" value="ADC_synth_comp_1"/>
</dbReference>
<dbReference type="InterPro" id="IPR036038">
    <property type="entry name" value="Aminotransferase-like"/>
</dbReference>
<protein>
    <submittedName>
        <fullName evidence="2">Aminodeoxychorismate synthase component I</fullName>
        <ecNumber evidence="2">2.6.1.85</ecNumber>
    </submittedName>
</protein>
<evidence type="ECO:0000313" key="3">
    <source>
        <dbReference type="Proteomes" id="UP000624279"/>
    </source>
</evidence>
<keyword evidence="2" id="KW-0808">Transferase</keyword>
<keyword evidence="3" id="KW-1185">Reference proteome</keyword>
<organism evidence="2 3">
    <name type="scientific">Undibacterium flavidum</name>
    <dbReference type="NCBI Taxonomy" id="2762297"/>
    <lineage>
        <taxon>Bacteria</taxon>
        <taxon>Pseudomonadati</taxon>
        <taxon>Pseudomonadota</taxon>
        <taxon>Betaproteobacteria</taxon>
        <taxon>Burkholderiales</taxon>
        <taxon>Oxalobacteraceae</taxon>
        <taxon>Undibacterium</taxon>
    </lineage>
</organism>
<feature type="domain" description="Chorismate-utilising enzyme C-terminal" evidence="1">
    <location>
        <begin position="134"/>
        <end position="400"/>
    </location>
</feature>
<dbReference type="SUPFAM" id="SSF56322">
    <property type="entry name" value="ADC synthase"/>
    <property type="match status" value="1"/>
</dbReference>
<dbReference type="InterPro" id="IPR019999">
    <property type="entry name" value="Anth_synth_I-like"/>
</dbReference>
<dbReference type="SUPFAM" id="SSF56752">
    <property type="entry name" value="D-aminoacid aminotransferase-like PLP-dependent enzymes"/>
    <property type="match status" value="1"/>
</dbReference>
<evidence type="ECO:0000259" key="1">
    <source>
        <dbReference type="Pfam" id="PF00425"/>
    </source>
</evidence>
<dbReference type="EC" id="2.6.1.85" evidence="2"/>
<dbReference type="PANTHER" id="PTHR11236">
    <property type="entry name" value="AMINOBENZOATE/ANTHRANILATE SYNTHASE"/>
    <property type="match status" value="1"/>
</dbReference>
<dbReference type="InterPro" id="IPR005801">
    <property type="entry name" value="ADC_synthase"/>
</dbReference>
<dbReference type="InterPro" id="IPR001544">
    <property type="entry name" value="Aminotrans_IV"/>
</dbReference>
<dbReference type="Proteomes" id="UP000624279">
    <property type="component" value="Unassembled WGS sequence"/>
</dbReference>